<dbReference type="Pfam" id="PF02801">
    <property type="entry name" value="Ketoacyl-synt_C"/>
    <property type="match status" value="1"/>
</dbReference>
<dbReference type="InterPro" id="IPR000794">
    <property type="entry name" value="Beta-ketoacyl_synthase"/>
</dbReference>
<dbReference type="InterPro" id="IPR047224">
    <property type="entry name" value="FAS_alpha_su_C"/>
</dbReference>
<dbReference type="RefSeq" id="WP_087461614.1">
    <property type="nucleotide sequence ID" value="NZ_CP021425.1"/>
</dbReference>
<evidence type="ECO:0000313" key="6">
    <source>
        <dbReference type="EMBL" id="ARU56648.1"/>
    </source>
</evidence>
<evidence type="ECO:0000256" key="1">
    <source>
        <dbReference type="ARBA" id="ARBA00005194"/>
    </source>
</evidence>
<evidence type="ECO:0000256" key="3">
    <source>
        <dbReference type="ARBA" id="ARBA00022679"/>
    </source>
</evidence>
<dbReference type="SMART" id="SM00825">
    <property type="entry name" value="PKS_KS"/>
    <property type="match status" value="1"/>
</dbReference>
<dbReference type="InterPro" id="IPR014030">
    <property type="entry name" value="Ketoacyl_synth_N"/>
</dbReference>
<sequence>MAKLPVIVSFGGVNSAGRSSFHQGYRRMIEDSLSDSEMTDTWNDLANLMGITVEPGWEARVGGNRNNLIQQLRQGTLIRKMNFPQAINGRSTVVAAGMLPQGFDPGRYYRSLHHPKGLAMTVFGASDALNALGIEWSELMRVVPPDAVSVYSGASICQLDDCSAKGLFQNPLRGQRISSKMLPFMFPEMSADFINSYMINSTGNTGAIAGACATFLYNLRQAVSDIQHGKARLAIVGSAEAPVVPEIVNGFNVMGALATEQGLKVLDPLDIIAYHRACRPFSTNCGFTIAESAQFLILMDDELAIETGAQIFGAVPDVFINADGNKRSISSPGVGNYITVAKAVALARHLFGGAGLDQTYVHAHGTGTPQNRVSESHILNEVAKVFGIKNWLVTAIKAYVGHSLGPAAGDQIMAALGVWHDGLIPGIKTIDHIADDVCRSNLSILMDHHHAGLQGEDMLASIINAKGFGGNNASALLLSPNKTMELMSRRYGRRQLAAYQGKRERVAELAEQYNQRAIKGERNIIYRFAECEMGPSDVSLREEDVNLSAFNLPIPLTPESHYEDYLTR</sequence>
<dbReference type="SUPFAM" id="SSF53901">
    <property type="entry name" value="Thiolase-like"/>
    <property type="match status" value="2"/>
</dbReference>
<dbReference type="PANTHER" id="PTHR11712:SF336">
    <property type="entry name" value="3-OXOACYL-[ACYL-CARRIER-PROTEIN] SYNTHASE, MITOCHONDRIAL"/>
    <property type="match status" value="1"/>
</dbReference>
<dbReference type="KEGG" id="ome:OLMES_2598"/>
<dbReference type="GO" id="GO:0005829">
    <property type="term" value="C:cytosol"/>
    <property type="evidence" value="ECO:0007669"/>
    <property type="project" value="TreeGrafter"/>
</dbReference>
<dbReference type="GO" id="GO:0006633">
    <property type="term" value="P:fatty acid biosynthetic process"/>
    <property type="evidence" value="ECO:0007669"/>
    <property type="project" value="TreeGrafter"/>
</dbReference>
<feature type="domain" description="Ketosynthase family 3 (KS3)" evidence="5">
    <location>
        <begin position="1"/>
        <end position="479"/>
    </location>
</feature>
<name>A0A1Y0I829_9GAMM</name>
<dbReference type="PROSITE" id="PS52004">
    <property type="entry name" value="KS3_2"/>
    <property type="match status" value="1"/>
</dbReference>
<dbReference type="AlphaFoldDB" id="A0A1Y0I829"/>
<evidence type="ECO:0000256" key="2">
    <source>
        <dbReference type="ARBA" id="ARBA00008467"/>
    </source>
</evidence>
<dbReference type="GO" id="GO:0004315">
    <property type="term" value="F:3-oxoacyl-[acyl-carrier-protein] synthase activity"/>
    <property type="evidence" value="ECO:0007669"/>
    <property type="project" value="TreeGrafter"/>
</dbReference>
<keyword evidence="7" id="KW-1185">Reference proteome</keyword>
<accession>A0A1Y0I829</accession>
<evidence type="ECO:0000259" key="5">
    <source>
        <dbReference type="PROSITE" id="PS52004"/>
    </source>
</evidence>
<dbReference type="Pfam" id="PF00109">
    <property type="entry name" value="ketoacyl-synt"/>
    <property type="match status" value="1"/>
</dbReference>
<dbReference type="EMBL" id="CP021425">
    <property type="protein sequence ID" value="ARU56648.1"/>
    <property type="molecule type" value="Genomic_DNA"/>
</dbReference>
<dbReference type="OrthoDB" id="9784825at2"/>
<evidence type="ECO:0000256" key="4">
    <source>
        <dbReference type="RuleBase" id="RU003694"/>
    </source>
</evidence>
<comment type="similarity">
    <text evidence="2 4">Belongs to the thiolase-like superfamily. Beta-ketoacyl-ACP synthases family.</text>
</comment>
<dbReference type="InterPro" id="IPR016039">
    <property type="entry name" value="Thiolase-like"/>
</dbReference>
<dbReference type="Proteomes" id="UP000196027">
    <property type="component" value="Chromosome"/>
</dbReference>
<dbReference type="InterPro" id="IPR020841">
    <property type="entry name" value="PKS_Beta-ketoAc_synthase_dom"/>
</dbReference>
<dbReference type="Gene3D" id="3.40.47.10">
    <property type="match status" value="1"/>
</dbReference>
<reference evidence="6 7" key="1">
    <citation type="submission" date="2017-05" db="EMBL/GenBank/DDBJ databases">
        <title>Genomic insights into alkan degradation activity of Oleiphilus messinensis.</title>
        <authorList>
            <person name="Kozyavkin S.A."/>
            <person name="Slesarev A.I."/>
            <person name="Golyshin P.N."/>
            <person name="Korzhenkov A."/>
            <person name="Golyshina O.N."/>
            <person name="Toshchakov S.V."/>
        </authorList>
    </citation>
    <scope>NUCLEOTIDE SEQUENCE [LARGE SCALE GENOMIC DNA]</scope>
    <source>
        <strain evidence="6 7">ME102</strain>
    </source>
</reference>
<keyword evidence="3 4" id="KW-0808">Transferase</keyword>
<proteinExistence type="inferred from homology"/>
<dbReference type="InterPro" id="IPR014031">
    <property type="entry name" value="Ketoacyl_synth_C"/>
</dbReference>
<dbReference type="PANTHER" id="PTHR11712">
    <property type="entry name" value="POLYKETIDE SYNTHASE-RELATED"/>
    <property type="match status" value="1"/>
</dbReference>
<dbReference type="CDD" id="cd00828">
    <property type="entry name" value="elong_cond_enzymes"/>
    <property type="match status" value="1"/>
</dbReference>
<evidence type="ECO:0000313" key="7">
    <source>
        <dbReference type="Proteomes" id="UP000196027"/>
    </source>
</evidence>
<comment type="pathway">
    <text evidence="1">Lipid metabolism; fatty acid biosynthesis.</text>
</comment>
<gene>
    <name evidence="6" type="ORF">OLMES_2598</name>
</gene>
<organism evidence="6 7">
    <name type="scientific">Oleiphilus messinensis</name>
    <dbReference type="NCBI Taxonomy" id="141451"/>
    <lineage>
        <taxon>Bacteria</taxon>
        <taxon>Pseudomonadati</taxon>
        <taxon>Pseudomonadota</taxon>
        <taxon>Gammaproteobacteria</taxon>
        <taxon>Oceanospirillales</taxon>
        <taxon>Oleiphilaceae</taxon>
        <taxon>Oleiphilus</taxon>
    </lineage>
</organism>
<protein>
    <submittedName>
        <fullName evidence="6">Beta-ketoacyl synthase</fullName>
    </submittedName>
</protein>